<protein>
    <recommendedName>
        <fullName evidence="2">CCHC-type domain-containing protein</fullName>
    </recommendedName>
</protein>
<feature type="domain" description="CCHC-type" evidence="2">
    <location>
        <begin position="92"/>
        <end position="108"/>
    </location>
</feature>
<dbReference type="SMART" id="SM00343">
    <property type="entry name" value="ZnF_C2HC"/>
    <property type="match status" value="4"/>
</dbReference>
<organism evidence="3 4">
    <name type="scientific">Steinernema hermaphroditum</name>
    <dbReference type="NCBI Taxonomy" id="289476"/>
    <lineage>
        <taxon>Eukaryota</taxon>
        <taxon>Metazoa</taxon>
        <taxon>Ecdysozoa</taxon>
        <taxon>Nematoda</taxon>
        <taxon>Chromadorea</taxon>
        <taxon>Rhabditida</taxon>
        <taxon>Tylenchina</taxon>
        <taxon>Panagrolaimomorpha</taxon>
        <taxon>Strongyloidoidea</taxon>
        <taxon>Steinernematidae</taxon>
        <taxon>Steinernema</taxon>
    </lineage>
</organism>
<gene>
    <name evidence="3" type="ORF">QR680_015597</name>
</gene>
<proteinExistence type="predicted"/>
<feature type="domain" description="CCHC-type" evidence="2">
    <location>
        <begin position="416"/>
        <end position="431"/>
    </location>
</feature>
<feature type="compositionally biased region" description="Polar residues" evidence="1">
    <location>
        <begin position="345"/>
        <end position="365"/>
    </location>
</feature>
<dbReference type="GO" id="GO:0008270">
    <property type="term" value="F:zinc ion binding"/>
    <property type="evidence" value="ECO:0007669"/>
    <property type="project" value="InterPro"/>
</dbReference>
<sequence length="517" mass="58850">MKTLQTKTDNLETVYTVLGKLPNETCDKTMDKISIEQFTDIDLVLEKVDETLTKLSFAQHTKSATSDVNKTNSWNKTNAESPRFKDARQLGTCVYCKRQGHNMSQCVTVSDKQERARILRDENRCMNCAAEGHSSVNCRSLGCRSCGGKHHTSTCVNLQTYREHETSLRDTATRGWSVNHTQPMMERQKNTPTQTKLFASQVQMEPDTKKTTLNVGRLLTATVPVLKEKTKQDENVIAGRENFESDSITAACVSTTDTQDDMIEVDKLSVMEAGTDKFMGPLTVENDLINQQVVKRFSETTKKPDDDYVVRFPWKEHGSKSQLPSNYKIALRRLESETHRKRRQTTMGSLKQATPKNTTKVTTSAVEGEALLETTARKPRKRLLPNKDDGRAKDMKRSRVESTIGKVEIRRPIRNACVFCSREHFSSECRSVTTLKGRQTIVERRNLCVVCLIAHKDELCRRVSQNRRMGNGCHFCKRYDHHSALCSLGTWRTDRREARECRRATATTEPNERDSPV</sequence>
<dbReference type="AlphaFoldDB" id="A0AA39H8M6"/>
<dbReference type="EMBL" id="JAUCMV010000004">
    <property type="protein sequence ID" value="KAK0401115.1"/>
    <property type="molecule type" value="Genomic_DNA"/>
</dbReference>
<evidence type="ECO:0000313" key="3">
    <source>
        <dbReference type="EMBL" id="KAK0401115.1"/>
    </source>
</evidence>
<dbReference type="GO" id="GO:0003676">
    <property type="term" value="F:nucleic acid binding"/>
    <property type="evidence" value="ECO:0007669"/>
    <property type="project" value="InterPro"/>
</dbReference>
<name>A0AA39H8M6_9BILA</name>
<evidence type="ECO:0000259" key="2">
    <source>
        <dbReference type="SMART" id="SM00343"/>
    </source>
</evidence>
<dbReference type="Proteomes" id="UP001175271">
    <property type="component" value="Unassembled WGS sequence"/>
</dbReference>
<keyword evidence="4" id="KW-1185">Reference proteome</keyword>
<reference evidence="3" key="1">
    <citation type="submission" date="2023-06" db="EMBL/GenBank/DDBJ databases">
        <title>Genomic analysis of the entomopathogenic nematode Steinernema hermaphroditum.</title>
        <authorList>
            <person name="Schwarz E.M."/>
            <person name="Heppert J.K."/>
            <person name="Baniya A."/>
            <person name="Schwartz H.T."/>
            <person name="Tan C.-H."/>
            <person name="Antoshechkin I."/>
            <person name="Sternberg P.W."/>
            <person name="Goodrich-Blair H."/>
            <person name="Dillman A.R."/>
        </authorList>
    </citation>
    <scope>NUCLEOTIDE SEQUENCE</scope>
    <source>
        <strain evidence="3">PS9179</strain>
        <tissue evidence="3">Whole animal</tissue>
    </source>
</reference>
<dbReference type="InterPro" id="IPR001878">
    <property type="entry name" value="Znf_CCHC"/>
</dbReference>
<feature type="domain" description="CCHC-type" evidence="2">
    <location>
        <begin position="472"/>
        <end position="488"/>
    </location>
</feature>
<evidence type="ECO:0000313" key="4">
    <source>
        <dbReference type="Proteomes" id="UP001175271"/>
    </source>
</evidence>
<feature type="domain" description="CCHC-type" evidence="2">
    <location>
        <begin position="124"/>
        <end position="140"/>
    </location>
</feature>
<feature type="compositionally biased region" description="Basic and acidic residues" evidence="1">
    <location>
        <begin position="385"/>
        <end position="399"/>
    </location>
</feature>
<feature type="region of interest" description="Disordered" evidence="1">
    <location>
        <begin position="335"/>
        <end position="399"/>
    </location>
</feature>
<accession>A0AA39H8M6</accession>
<comment type="caution">
    <text evidence="3">The sequence shown here is derived from an EMBL/GenBank/DDBJ whole genome shotgun (WGS) entry which is preliminary data.</text>
</comment>
<evidence type="ECO:0000256" key="1">
    <source>
        <dbReference type="SAM" id="MobiDB-lite"/>
    </source>
</evidence>